<feature type="binding site" evidence="6">
    <location>
        <position position="172"/>
    </location>
    <ligand>
        <name>S-adenosyl-L-methionine</name>
        <dbReference type="ChEBI" id="CHEBI:59789"/>
    </ligand>
</feature>
<dbReference type="Pfam" id="PF17126">
    <property type="entry name" value="RsmF_methylt_CI"/>
    <property type="match status" value="1"/>
</dbReference>
<feature type="binding site" evidence="6">
    <location>
        <position position="127"/>
    </location>
    <ligand>
        <name>S-adenosyl-L-methionine</name>
        <dbReference type="ChEBI" id="CHEBI:59789"/>
    </ligand>
</feature>
<dbReference type="Pfam" id="PF13636">
    <property type="entry name" value="Methyltranf_PUA"/>
    <property type="match status" value="1"/>
</dbReference>
<comment type="similarity">
    <text evidence="6">Belongs to the class I-like SAM-binding methyltransferase superfamily. RsmB/NOP family.</text>
</comment>
<dbReference type="RefSeq" id="WP_187753229.1">
    <property type="nucleotide sequence ID" value="NZ_CAUZLR010000001.1"/>
</dbReference>
<keyword evidence="4 6" id="KW-0949">S-adenosyl-L-methionine</keyword>
<dbReference type="Proteomes" id="UP001314261">
    <property type="component" value="Unassembled WGS sequence"/>
</dbReference>
<dbReference type="Gene3D" id="3.30.70.1170">
    <property type="entry name" value="Sun protein, domain 3"/>
    <property type="match status" value="1"/>
</dbReference>
<dbReference type="PRINTS" id="PR02008">
    <property type="entry name" value="RCMTFAMILY"/>
</dbReference>
<protein>
    <submittedName>
        <fullName evidence="8">NOL1/NOP2/FMU family (Ncl1)</fullName>
    </submittedName>
</protein>
<keyword evidence="5 6" id="KW-0694">RNA-binding</keyword>
<keyword evidence="3 6" id="KW-0808">Transferase</keyword>
<feature type="domain" description="SAM-dependent MTase RsmB/NOP-type" evidence="7">
    <location>
        <begin position="1"/>
        <end position="297"/>
    </location>
</feature>
<name>A0ABN9YIT4_9LACO</name>
<dbReference type="CDD" id="cd21147">
    <property type="entry name" value="RsmF_methylt_CTD1"/>
    <property type="match status" value="1"/>
</dbReference>
<dbReference type="Pfam" id="PF01189">
    <property type="entry name" value="Methyltr_RsmB-F"/>
    <property type="match status" value="1"/>
</dbReference>
<comment type="caution">
    <text evidence="8">The sequence shown here is derived from an EMBL/GenBank/DDBJ whole genome shotgun (WGS) entry which is preliminary data.</text>
</comment>
<keyword evidence="2 6" id="KW-0489">Methyltransferase</keyword>
<dbReference type="InterPro" id="IPR049560">
    <property type="entry name" value="MeTrfase_RsmB-F_NOP2_cat"/>
</dbReference>
<proteinExistence type="inferred from homology"/>
<feature type="binding site" evidence="6">
    <location>
        <position position="154"/>
    </location>
    <ligand>
        <name>S-adenosyl-L-methionine</name>
        <dbReference type="ChEBI" id="CHEBI:59789"/>
    </ligand>
</feature>
<dbReference type="Gene3D" id="2.30.130.60">
    <property type="match status" value="1"/>
</dbReference>
<dbReference type="SUPFAM" id="SSF53335">
    <property type="entry name" value="S-adenosyl-L-methionine-dependent methyltransferases"/>
    <property type="match status" value="1"/>
</dbReference>
<evidence type="ECO:0000313" key="9">
    <source>
        <dbReference type="Proteomes" id="UP001314261"/>
    </source>
</evidence>
<accession>A0ABN9YIT4</accession>
<dbReference type="EMBL" id="CAUZLR010000001">
    <property type="protein sequence ID" value="CAK1226061.1"/>
    <property type="molecule type" value="Genomic_DNA"/>
</dbReference>
<dbReference type="PROSITE" id="PS51686">
    <property type="entry name" value="SAM_MT_RSMB_NOP"/>
    <property type="match status" value="1"/>
</dbReference>
<dbReference type="Pfam" id="PF17125">
    <property type="entry name" value="Methyltr_RsmF_N"/>
    <property type="match status" value="1"/>
</dbReference>
<keyword evidence="9" id="KW-1185">Reference proteome</keyword>
<evidence type="ECO:0000256" key="3">
    <source>
        <dbReference type="ARBA" id="ARBA00022679"/>
    </source>
</evidence>
<reference evidence="8 9" key="1">
    <citation type="submission" date="2023-10" db="EMBL/GenBank/DDBJ databases">
        <authorList>
            <person name="Botero Cardona J."/>
        </authorList>
    </citation>
    <scope>NUCLEOTIDE SEQUENCE [LARGE SCALE GENOMIC DNA]</scope>
    <source>
        <strain evidence="8 9">R-54839</strain>
    </source>
</reference>
<evidence type="ECO:0000259" key="7">
    <source>
        <dbReference type="PROSITE" id="PS51686"/>
    </source>
</evidence>
<gene>
    <name evidence="8" type="ORF">R54839_PPFHFPJH_00198</name>
</gene>
<evidence type="ECO:0000256" key="1">
    <source>
        <dbReference type="ARBA" id="ARBA00022490"/>
    </source>
</evidence>
<dbReference type="PANTHER" id="PTHR22807:SF30">
    <property type="entry name" value="28S RRNA (CYTOSINE(4447)-C(5))-METHYLTRANSFERASE-RELATED"/>
    <property type="match status" value="1"/>
</dbReference>
<dbReference type="InterPro" id="IPR027391">
    <property type="entry name" value="Nol1_Nop2_Fmu_2"/>
</dbReference>
<dbReference type="CDD" id="cd02440">
    <property type="entry name" value="AdoMet_MTases"/>
    <property type="match status" value="1"/>
</dbReference>
<dbReference type="InterPro" id="IPR023267">
    <property type="entry name" value="RCMT"/>
</dbReference>
<evidence type="ECO:0000256" key="6">
    <source>
        <dbReference type="PROSITE-ProRule" id="PRU01023"/>
    </source>
</evidence>
<dbReference type="InterPro" id="IPR031341">
    <property type="entry name" value="Methyltr_RsmF_N"/>
</dbReference>
<feature type="binding site" evidence="6">
    <location>
        <begin position="103"/>
        <end position="109"/>
    </location>
    <ligand>
        <name>S-adenosyl-L-methionine</name>
        <dbReference type="ChEBI" id="CHEBI:59789"/>
    </ligand>
</feature>
<evidence type="ECO:0000256" key="2">
    <source>
        <dbReference type="ARBA" id="ARBA00022603"/>
    </source>
</evidence>
<dbReference type="PANTHER" id="PTHR22807">
    <property type="entry name" value="NOP2 YEAST -RELATED NOL1/NOP2/FMU SUN DOMAIN-CONTAINING"/>
    <property type="match status" value="1"/>
</dbReference>
<sequence length="453" mass="49653">MALPKAFIAKYQDLLGNESGPFFEALSGPVHKGFRVNPLKESQTLVDLEKDQPIPWSRDGYFGQVLGRGIDHTTGLVYSQEPSAQFVAEVLSAQPGERVLDLAAAPGGKSTQLAAQMNGQGLLWTNEIFFGRAKILSENIERFGVANAIVSSADSRDLAEQLPAYFDRVLLDSPCSGEGMFRKDPEAITYWSEDYPRECAERSEAILENAVKMLRPGGVLVYSTCTFAPEEDEQIIAWLLDRYPEMALLPIDKVAGSGIADGRPEWADGNPDLALTARLWPQDLPGEGHFVAKLKKADDADAGKKVNVQKPSHLSAEESALLNDFLAETVPGLAFSEERLITFGDRVFLLPDNCPAFGRIKILRAGLCLGTFKKKRFEPDHALALAIHPSQVAQSFAIDDERQWTAYTHGEALSTKADLKKGFVLMTAGGNGVGWAKYVNGQLKNFYPKGLRH</sequence>
<keyword evidence="1" id="KW-0963">Cytoplasm</keyword>
<dbReference type="Gene3D" id="3.40.50.150">
    <property type="entry name" value="Vaccinia Virus protein VP39"/>
    <property type="match status" value="1"/>
</dbReference>
<organism evidence="8 9">
    <name type="scientific">Fructobacillus fructosus</name>
    <dbReference type="NCBI Taxonomy" id="1631"/>
    <lineage>
        <taxon>Bacteria</taxon>
        <taxon>Bacillati</taxon>
        <taxon>Bacillota</taxon>
        <taxon>Bacilli</taxon>
        <taxon>Lactobacillales</taxon>
        <taxon>Lactobacillaceae</taxon>
        <taxon>Fructobacillus</taxon>
    </lineage>
</organism>
<dbReference type="InterPro" id="IPR031340">
    <property type="entry name" value="RsmF_methylt_CI"/>
</dbReference>
<dbReference type="InterPro" id="IPR001678">
    <property type="entry name" value="MeTrfase_RsmB-F_NOP2_dom"/>
</dbReference>
<evidence type="ECO:0000256" key="4">
    <source>
        <dbReference type="ARBA" id="ARBA00022691"/>
    </source>
</evidence>
<evidence type="ECO:0000256" key="5">
    <source>
        <dbReference type="ARBA" id="ARBA00022884"/>
    </source>
</evidence>
<dbReference type="InterPro" id="IPR029063">
    <property type="entry name" value="SAM-dependent_MTases_sf"/>
</dbReference>
<evidence type="ECO:0000313" key="8">
    <source>
        <dbReference type="EMBL" id="CAK1226061.1"/>
    </source>
</evidence>
<feature type="active site" description="Nucleophile" evidence="6">
    <location>
        <position position="225"/>
    </location>
</feature>